<organism evidence="3 4">
    <name type="scientific">Rhodococcus aetherivorans</name>
    <dbReference type="NCBI Taxonomy" id="191292"/>
    <lineage>
        <taxon>Bacteria</taxon>
        <taxon>Bacillati</taxon>
        <taxon>Actinomycetota</taxon>
        <taxon>Actinomycetes</taxon>
        <taxon>Mycobacteriales</taxon>
        <taxon>Nocardiaceae</taxon>
        <taxon>Rhodococcus</taxon>
    </lineage>
</organism>
<dbReference type="EMBL" id="BLAH01000076">
    <property type="protein sequence ID" value="GES36760.1"/>
    <property type="molecule type" value="Genomic_DNA"/>
</dbReference>
<name>A0ABQ0YJN1_9NOCA</name>
<dbReference type="InterPro" id="IPR029000">
    <property type="entry name" value="Cyclophilin-like_dom_sf"/>
</dbReference>
<dbReference type="Proteomes" id="UP000325466">
    <property type="component" value="Unassembled WGS sequence"/>
</dbReference>
<evidence type="ECO:0000313" key="4">
    <source>
        <dbReference type="Proteomes" id="UP000325466"/>
    </source>
</evidence>
<proteinExistence type="predicted"/>
<keyword evidence="4" id="KW-1185">Reference proteome</keyword>
<dbReference type="Pfam" id="PF18050">
    <property type="entry name" value="Cyclophil_like2"/>
    <property type="match status" value="1"/>
</dbReference>
<feature type="signal peptide" evidence="1">
    <location>
        <begin position="1"/>
        <end position="22"/>
    </location>
</feature>
<sequence>MDTRFRAVHVSLSLALVTLAAACSSPPEPTVDDEWDRIRIALIVDGQRLTGTLSDTPAGRDLLAQLPLTLTMTDFGSVEKVAELPTSLSITGAPPGADPAPGDIGYYAPWNDLVLYYGDQSYHDGIVRLGTLDGGVDVIGQHTGDLLVEIEHVGD</sequence>
<feature type="domain" description="Cyclophilin-like" evidence="2">
    <location>
        <begin position="42"/>
        <end position="151"/>
    </location>
</feature>
<dbReference type="InterPro" id="IPR041183">
    <property type="entry name" value="Cyclophilin-like"/>
</dbReference>
<dbReference type="Gene3D" id="2.40.100.20">
    <property type="match status" value="1"/>
</dbReference>
<reference evidence="3 4" key="1">
    <citation type="journal article" date="2018" name="Biodegradation">
        <title>1,4-Dioxane degradation characteristics of Rhodococcus aetherivorans JCM 14343.</title>
        <authorList>
            <person name="Inoue D."/>
            <person name="Tsunoda T."/>
            <person name="Yamamoto N."/>
            <person name="Ike M."/>
            <person name="Sei K."/>
        </authorList>
    </citation>
    <scope>NUCLEOTIDE SEQUENCE [LARGE SCALE GENOMIC DNA]</scope>
    <source>
        <strain evidence="3 4">JCM 14343</strain>
    </source>
</reference>
<evidence type="ECO:0000313" key="3">
    <source>
        <dbReference type="EMBL" id="GES36760.1"/>
    </source>
</evidence>
<keyword evidence="1" id="KW-0732">Signal</keyword>
<accession>A0ABQ0YJN1</accession>
<dbReference type="SUPFAM" id="SSF50891">
    <property type="entry name" value="Cyclophilin-like"/>
    <property type="match status" value="1"/>
</dbReference>
<gene>
    <name evidence="3" type="ORF">RAJCM14343_2013</name>
</gene>
<protein>
    <submittedName>
        <fullName evidence="3">Uncharacterized conserved protein</fullName>
    </submittedName>
</protein>
<comment type="caution">
    <text evidence="3">The sequence shown here is derived from an EMBL/GenBank/DDBJ whole genome shotgun (WGS) entry which is preliminary data.</text>
</comment>
<dbReference type="RefSeq" id="WP_051446014.1">
    <property type="nucleotide sequence ID" value="NZ_BAAAYP010000020.1"/>
</dbReference>
<feature type="chain" id="PRO_5045236930" evidence="1">
    <location>
        <begin position="23"/>
        <end position="155"/>
    </location>
</feature>
<dbReference type="PROSITE" id="PS51257">
    <property type="entry name" value="PROKAR_LIPOPROTEIN"/>
    <property type="match status" value="1"/>
</dbReference>
<evidence type="ECO:0000259" key="2">
    <source>
        <dbReference type="Pfam" id="PF18050"/>
    </source>
</evidence>
<evidence type="ECO:0000256" key="1">
    <source>
        <dbReference type="SAM" id="SignalP"/>
    </source>
</evidence>